<dbReference type="PRINTS" id="PR02008">
    <property type="entry name" value="RCMTFAMILY"/>
</dbReference>
<dbReference type="Pfam" id="PF22458">
    <property type="entry name" value="RsmF-B_ferredox"/>
    <property type="match status" value="1"/>
</dbReference>
<evidence type="ECO:0000313" key="16">
    <source>
        <dbReference type="Proteomes" id="UP000661649"/>
    </source>
</evidence>
<protein>
    <recommendedName>
        <fullName evidence="3">16S rRNA (cytosine(967)-C(5))-methyltransferase</fullName>
        <ecNumber evidence="3">2.1.1.176</ecNumber>
    </recommendedName>
    <alternativeName>
        <fullName evidence="10">16S rRNA m5C967 methyltransferase</fullName>
    </alternativeName>
    <alternativeName>
        <fullName evidence="11">rRNA (cytosine-C(5)-)-methyltransferase RsmB</fullName>
    </alternativeName>
</protein>
<dbReference type="PANTHER" id="PTHR22807">
    <property type="entry name" value="NOP2 YEAST -RELATED NOL1/NOP2/FMU SUN DOMAIN-CONTAINING"/>
    <property type="match status" value="1"/>
</dbReference>
<dbReference type="Proteomes" id="UP000661649">
    <property type="component" value="Unassembled WGS sequence"/>
</dbReference>
<evidence type="ECO:0000256" key="9">
    <source>
        <dbReference type="ARBA" id="ARBA00022884"/>
    </source>
</evidence>
<evidence type="ECO:0000256" key="3">
    <source>
        <dbReference type="ARBA" id="ARBA00012140"/>
    </source>
</evidence>
<comment type="function">
    <text evidence="1">Specifically methylates the cytosine at position 967 (m5C967) of 16S rRNA.</text>
</comment>
<dbReference type="InterPro" id="IPR023267">
    <property type="entry name" value="RCMT"/>
</dbReference>
<dbReference type="PROSITE" id="PS51686">
    <property type="entry name" value="SAM_MT_RSMB_NOP"/>
    <property type="match status" value="1"/>
</dbReference>
<dbReference type="InterPro" id="IPR006027">
    <property type="entry name" value="NusB_RsmB_TIM44"/>
</dbReference>
<feature type="domain" description="SAM-dependent MTase RsmB/NOP-type" evidence="14">
    <location>
        <begin position="174"/>
        <end position="449"/>
    </location>
</feature>
<reference evidence="15 16" key="1">
    <citation type="submission" date="2020-08" db="EMBL/GenBank/DDBJ databases">
        <title>Genome public.</title>
        <authorList>
            <person name="Liu C."/>
            <person name="Sun Q."/>
        </authorList>
    </citation>
    <scope>NUCLEOTIDE SEQUENCE [LARGE SCALE GENOMIC DNA]</scope>
    <source>
        <strain evidence="15 16">3_YM_SP_D4_24.mj</strain>
    </source>
</reference>
<evidence type="ECO:0000256" key="4">
    <source>
        <dbReference type="ARBA" id="ARBA00022490"/>
    </source>
</evidence>
<evidence type="ECO:0000256" key="13">
    <source>
        <dbReference type="PROSITE-ProRule" id="PRU01023"/>
    </source>
</evidence>
<dbReference type="InterPro" id="IPR054728">
    <property type="entry name" value="RsmB-like_ferredoxin"/>
</dbReference>
<evidence type="ECO:0000313" key="15">
    <source>
        <dbReference type="EMBL" id="MBC8627631.1"/>
    </source>
</evidence>
<organism evidence="15 16">
    <name type="scientific">Blautia stercoris</name>
    <dbReference type="NCBI Taxonomy" id="871664"/>
    <lineage>
        <taxon>Bacteria</taxon>
        <taxon>Bacillati</taxon>
        <taxon>Bacillota</taxon>
        <taxon>Clostridia</taxon>
        <taxon>Lachnospirales</taxon>
        <taxon>Lachnospiraceae</taxon>
        <taxon>Blautia</taxon>
    </lineage>
</organism>
<dbReference type="CDD" id="cd02440">
    <property type="entry name" value="AdoMet_MTases"/>
    <property type="match status" value="1"/>
</dbReference>
<dbReference type="SUPFAM" id="SSF53335">
    <property type="entry name" value="S-adenosyl-L-methionine-dependent methyltransferases"/>
    <property type="match status" value="1"/>
</dbReference>
<feature type="active site" description="Nucleophile" evidence="13">
    <location>
        <position position="386"/>
    </location>
</feature>
<proteinExistence type="inferred from homology"/>
<dbReference type="NCBIfam" id="TIGR00563">
    <property type="entry name" value="rsmB"/>
    <property type="match status" value="1"/>
</dbReference>
<keyword evidence="16" id="KW-1185">Reference proteome</keyword>
<feature type="binding site" evidence="13">
    <location>
        <position position="288"/>
    </location>
    <ligand>
        <name>S-adenosyl-L-methionine</name>
        <dbReference type="ChEBI" id="CHEBI:59789"/>
    </ligand>
</feature>
<dbReference type="EC" id="2.1.1.176" evidence="3"/>
<keyword evidence="6 13" id="KW-0489">Methyltransferase</keyword>
<dbReference type="SUPFAM" id="SSF48013">
    <property type="entry name" value="NusB-like"/>
    <property type="match status" value="1"/>
</dbReference>
<feature type="binding site" evidence="13">
    <location>
        <position position="333"/>
    </location>
    <ligand>
        <name>S-adenosyl-L-methionine</name>
        <dbReference type="ChEBI" id="CHEBI:59789"/>
    </ligand>
</feature>
<feature type="binding site" evidence="13">
    <location>
        <position position="315"/>
    </location>
    <ligand>
        <name>S-adenosyl-L-methionine</name>
        <dbReference type="ChEBI" id="CHEBI:59789"/>
    </ligand>
</feature>
<dbReference type="EMBL" id="JACRTP010000001">
    <property type="protein sequence ID" value="MBC8627631.1"/>
    <property type="molecule type" value="Genomic_DNA"/>
</dbReference>
<dbReference type="PANTHER" id="PTHR22807:SF53">
    <property type="entry name" value="RIBOSOMAL RNA SMALL SUBUNIT METHYLTRANSFERASE B-RELATED"/>
    <property type="match status" value="1"/>
</dbReference>
<gene>
    <name evidence="15" type="primary">rsmB</name>
    <name evidence="15" type="ORF">H8712_03165</name>
</gene>
<dbReference type="GO" id="GO:0032259">
    <property type="term" value="P:methylation"/>
    <property type="evidence" value="ECO:0007669"/>
    <property type="project" value="UniProtKB-KW"/>
</dbReference>
<evidence type="ECO:0000256" key="6">
    <source>
        <dbReference type="ARBA" id="ARBA00022603"/>
    </source>
</evidence>
<dbReference type="Pfam" id="PF01189">
    <property type="entry name" value="Methyltr_RsmB-F"/>
    <property type="match status" value="1"/>
</dbReference>
<dbReference type="GO" id="GO:0008168">
    <property type="term" value="F:methyltransferase activity"/>
    <property type="evidence" value="ECO:0007669"/>
    <property type="project" value="UniProtKB-KW"/>
</dbReference>
<sequence>MVVQVNTRELVLQTLLEINKEGQYGHIAIRNTLEKYQYLEKQERAFITRVCEGTQENQIKIDYMINQFSKIKVEKMKPVIREILRSSVYQMFFMDSIPDNAVCDEAVKLTRKKGFYNLTGFINGVLRQMARRRKSIVFPEKSNEKEYLSIEYSVPEWMAEKFLKQFGFEKTEKILASFMQERPLTVRIRKSEINKEEVLESLKSEGIQVEKAPYLENAYYLSGYDYLPALEAFRAGKIQVQDVSSMLVAEIAGIKAGDFVVDLCAAPGGKTLAVADKLNGTGKVSSRDVSQKKVELIQENVTRMGFHNIEASVKDATVFDSSIMDQADVVIADVPCSGLGVIGRKKDIKYNMTLEKIKSLVPLQREILEKAACYVKPGGVLIYSTCTITKEENTGNIAWFISNYPYKLESIEPYICEELHCKTTKDGYLQMLPGIHKSDGFFMARLRRVE</sequence>
<evidence type="ECO:0000256" key="12">
    <source>
        <dbReference type="ARBA" id="ARBA00047283"/>
    </source>
</evidence>
<name>A0ABR7P9V2_9FIRM</name>
<dbReference type="RefSeq" id="WP_117455353.1">
    <property type="nucleotide sequence ID" value="NZ_JACRTP010000001.1"/>
</dbReference>
<dbReference type="InterPro" id="IPR001678">
    <property type="entry name" value="MeTrfase_RsmB-F_NOP2_dom"/>
</dbReference>
<dbReference type="InterPro" id="IPR004573">
    <property type="entry name" value="rRNA_ssu_MeTfrase_B"/>
</dbReference>
<evidence type="ECO:0000256" key="8">
    <source>
        <dbReference type="ARBA" id="ARBA00022691"/>
    </source>
</evidence>
<keyword evidence="8 13" id="KW-0949">S-adenosyl-L-methionine</keyword>
<evidence type="ECO:0000256" key="7">
    <source>
        <dbReference type="ARBA" id="ARBA00022679"/>
    </source>
</evidence>
<accession>A0ABR7P9V2</accession>
<evidence type="ECO:0000256" key="2">
    <source>
        <dbReference type="ARBA" id="ARBA00004496"/>
    </source>
</evidence>
<dbReference type="InterPro" id="IPR049560">
    <property type="entry name" value="MeTrfase_RsmB-F_NOP2_cat"/>
</dbReference>
<keyword evidence="5" id="KW-0698">rRNA processing</keyword>
<evidence type="ECO:0000259" key="14">
    <source>
        <dbReference type="PROSITE" id="PS51686"/>
    </source>
</evidence>
<dbReference type="InterPro" id="IPR035926">
    <property type="entry name" value="NusB-like_sf"/>
</dbReference>
<comment type="catalytic activity">
    <reaction evidence="12">
        <text>cytidine(967) in 16S rRNA + S-adenosyl-L-methionine = 5-methylcytidine(967) in 16S rRNA + S-adenosyl-L-homocysteine + H(+)</text>
        <dbReference type="Rhea" id="RHEA:42748"/>
        <dbReference type="Rhea" id="RHEA-COMP:10219"/>
        <dbReference type="Rhea" id="RHEA-COMP:10220"/>
        <dbReference type="ChEBI" id="CHEBI:15378"/>
        <dbReference type="ChEBI" id="CHEBI:57856"/>
        <dbReference type="ChEBI" id="CHEBI:59789"/>
        <dbReference type="ChEBI" id="CHEBI:74483"/>
        <dbReference type="ChEBI" id="CHEBI:82748"/>
        <dbReference type="EC" id="2.1.1.176"/>
    </reaction>
</comment>
<comment type="subcellular location">
    <subcellularLocation>
        <location evidence="2">Cytoplasm</location>
    </subcellularLocation>
</comment>
<dbReference type="InterPro" id="IPR029063">
    <property type="entry name" value="SAM-dependent_MTases_sf"/>
</dbReference>
<dbReference type="NCBIfam" id="NF011494">
    <property type="entry name" value="PRK14902.1"/>
    <property type="match status" value="1"/>
</dbReference>
<dbReference type="Gene3D" id="3.40.50.150">
    <property type="entry name" value="Vaccinia Virus protein VP39"/>
    <property type="match status" value="1"/>
</dbReference>
<comment type="caution">
    <text evidence="15">The sequence shown here is derived from an EMBL/GenBank/DDBJ whole genome shotgun (WGS) entry which is preliminary data.</text>
</comment>
<keyword evidence="9 13" id="KW-0694">RNA-binding</keyword>
<keyword evidence="4" id="KW-0963">Cytoplasm</keyword>
<evidence type="ECO:0000256" key="10">
    <source>
        <dbReference type="ARBA" id="ARBA00030399"/>
    </source>
</evidence>
<feature type="binding site" evidence="13">
    <location>
        <begin position="264"/>
        <end position="270"/>
    </location>
    <ligand>
        <name>S-adenosyl-L-methionine</name>
        <dbReference type="ChEBI" id="CHEBI:59789"/>
    </ligand>
</feature>
<dbReference type="Gene3D" id="3.30.70.1170">
    <property type="entry name" value="Sun protein, domain 3"/>
    <property type="match status" value="1"/>
</dbReference>
<dbReference type="Pfam" id="PF01029">
    <property type="entry name" value="NusB"/>
    <property type="match status" value="1"/>
</dbReference>
<dbReference type="Gene3D" id="1.10.940.10">
    <property type="entry name" value="NusB-like"/>
    <property type="match status" value="1"/>
</dbReference>
<evidence type="ECO:0000256" key="5">
    <source>
        <dbReference type="ARBA" id="ARBA00022552"/>
    </source>
</evidence>
<evidence type="ECO:0000256" key="1">
    <source>
        <dbReference type="ARBA" id="ARBA00002724"/>
    </source>
</evidence>
<comment type="similarity">
    <text evidence="13">Belongs to the class I-like SAM-binding methyltransferase superfamily. RsmB/NOP family.</text>
</comment>
<keyword evidence="7 13" id="KW-0808">Transferase</keyword>
<evidence type="ECO:0000256" key="11">
    <source>
        <dbReference type="ARBA" id="ARBA00031088"/>
    </source>
</evidence>